<dbReference type="Gene3D" id="3.40.430.10">
    <property type="entry name" value="Dihydrofolate Reductase, subunit A"/>
    <property type="match status" value="1"/>
</dbReference>
<dbReference type="PANTHER" id="PTHR38011:SF11">
    <property type="entry name" value="2,5-DIAMINO-6-RIBOSYLAMINO-4(3H)-PYRIMIDINONE 5'-PHOSPHATE REDUCTASE"/>
    <property type="match status" value="1"/>
</dbReference>
<reference evidence="3" key="1">
    <citation type="submission" date="2018-11" db="EMBL/GenBank/DDBJ databases">
        <title>Chitinophaga lutea sp.nov., isolate from arsenic contaminated soil.</title>
        <authorList>
            <person name="Zong Y."/>
        </authorList>
    </citation>
    <scope>NUCLEOTIDE SEQUENCE [LARGE SCALE GENOMIC DNA]</scope>
    <source>
        <strain evidence="3">YLT18</strain>
    </source>
</reference>
<sequence>MSGNIQMRQIILNLAISLDGLIEGPNGELDWLVRDPDVDFGDILNDILSDKDAIFYGRVSYDKWGNTRPDDTAGKKIRDAYKLMHSKTKYVFSTTKTGDGTGAIFINSNIRERVLEIKQQPGKNIWLYGGAKLVTTLLNLDLIDEYRLAVHPVILGNGKPLFQDIAGKHRLTLVETKGYKSGVVLQTYKTNRHHIPPA</sequence>
<proteinExistence type="predicted"/>
<dbReference type="AlphaFoldDB" id="A0A3N4M8D6"/>
<dbReference type="GO" id="GO:0009231">
    <property type="term" value="P:riboflavin biosynthetic process"/>
    <property type="evidence" value="ECO:0007669"/>
    <property type="project" value="InterPro"/>
</dbReference>
<dbReference type="PANTHER" id="PTHR38011">
    <property type="entry name" value="DIHYDROFOLATE REDUCTASE FAMILY PROTEIN (AFU_ORTHOLOGUE AFUA_8G06820)"/>
    <property type="match status" value="1"/>
</dbReference>
<dbReference type="InterPro" id="IPR024072">
    <property type="entry name" value="DHFR-like_dom_sf"/>
</dbReference>
<comment type="caution">
    <text evidence="2">The sequence shown here is derived from an EMBL/GenBank/DDBJ whole genome shotgun (WGS) entry which is preliminary data.</text>
</comment>
<protein>
    <submittedName>
        <fullName evidence="2">Dihydrofolate reductase</fullName>
    </submittedName>
</protein>
<dbReference type="GO" id="GO:0008703">
    <property type="term" value="F:5-amino-6-(5-phosphoribosylamino)uracil reductase activity"/>
    <property type="evidence" value="ECO:0007669"/>
    <property type="project" value="InterPro"/>
</dbReference>
<accession>A0A3N4M8D6</accession>
<dbReference type="EMBL" id="RMBX01000010">
    <property type="protein sequence ID" value="RPD39638.1"/>
    <property type="molecule type" value="Genomic_DNA"/>
</dbReference>
<keyword evidence="3" id="KW-1185">Reference proteome</keyword>
<dbReference type="SUPFAM" id="SSF53597">
    <property type="entry name" value="Dihydrofolate reductase-like"/>
    <property type="match status" value="1"/>
</dbReference>
<evidence type="ECO:0000313" key="2">
    <source>
        <dbReference type="EMBL" id="RPD39638.1"/>
    </source>
</evidence>
<gene>
    <name evidence="2" type="ORF">EG028_18505</name>
</gene>
<evidence type="ECO:0000313" key="3">
    <source>
        <dbReference type="Proteomes" id="UP000279089"/>
    </source>
</evidence>
<name>A0A3N4M8D6_9BACT</name>
<organism evidence="2 3">
    <name type="scientific">Chitinophaga barathri</name>
    <dbReference type="NCBI Taxonomy" id="1647451"/>
    <lineage>
        <taxon>Bacteria</taxon>
        <taxon>Pseudomonadati</taxon>
        <taxon>Bacteroidota</taxon>
        <taxon>Chitinophagia</taxon>
        <taxon>Chitinophagales</taxon>
        <taxon>Chitinophagaceae</taxon>
        <taxon>Chitinophaga</taxon>
    </lineage>
</organism>
<dbReference type="OrthoDB" id="195113at2"/>
<dbReference type="InterPro" id="IPR002734">
    <property type="entry name" value="RibDG_C"/>
</dbReference>
<feature type="domain" description="Bacterial bifunctional deaminase-reductase C-terminal" evidence="1">
    <location>
        <begin position="9"/>
        <end position="185"/>
    </location>
</feature>
<dbReference type="InterPro" id="IPR050765">
    <property type="entry name" value="Riboflavin_Biosynth_HTPR"/>
</dbReference>
<evidence type="ECO:0000259" key="1">
    <source>
        <dbReference type="Pfam" id="PF01872"/>
    </source>
</evidence>
<dbReference type="Pfam" id="PF01872">
    <property type="entry name" value="RibD_C"/>
    <property type="match status" value="1"/>
</dbReference>
<dbReference type="Proteomes" id="UP000279089">
    <property type="component" value="Unassembled WGS sequence"/>
</dbReference>